<dbReference type="RefSeq" id="WP_252795528.1">
    <property type="nucleotide sequence ID" value="NZ_CP097121.1"/>
</dbReference>
<keyword evidence="11" id="KW-1185">Reference proteome</keyword>
<dbReference type="InterPro" id="IPR007630">
    <property type="entry name" value="RNA_pol_sigma70_r4"/>
</dbReference>
<dbReference type="Pfam" id="PF04545">
    <property type="entry name" value="Sigma70_r4"/>
    <property type="match status" value="1"/>
</dbReference>
<dbReference type="NCBIfam" id="NF006666">
    <property type="entry name" value="PRK09210.1"/>
    <property type="match status" value="1"/>
</dbReference>
<dbReference type="InterPro" id="IPR042189">
    <property type="entry name" value="RNA_pol_sigma_70_r1_1_sf"/>
</dbReference>
<feature type="region of interest" description="Sigma-70 factor domain-3" evidence="6">
    <location>
        <begin position="247"/>
        <end position="323"/>
    </location>
</feature>
<evidence type="ECO:0000256" key="5">
    <source>
        <dbReference type="ARBA" id="ARBA00023163"/>
    </source>
</evidence>
<dbReference type="EMBL" id="CP097121">
    <property type="protein sequence ID" value="USS91040.1"/>
    <property type="molecule type" value="Genomic_DNA"/>
</dbReference>
<dbReference type="InterPro" id="IPR007627">
    <property type="entry name" value="RNA_pol_sigma70_r2"/>
</dbReference>
<keyword evidence="2 6" id="KW-0805">Transcription regulation</keyword>
<dbReference type="Pfam" id="PF03979">
    <property type="entry name" value="Sigma70_r1_1"/>
    <property type="match status" value="1"/>
</dbReference>
<keyword evidence="4 6" id="KW-0238">DNA-binding</keyword>
<dbReference type="SUPFAM" id="SSF88946">
    <property type="entry name" value="Sigma2 domain of RNA polymerase sigma factors"/>
    <property type="match status" value="1"/>
</dbReference>
<keyword evidence="5 6" id="KW-0804">Transcription</keyword>
<feature type="DNA-binding region" description="H-T-H motif" evidence="6">
    <location>
        <begin position="362"/>
        <end position="381"/>
    </location>
</feature>
<evidence type="ECO:0000256" key="1">
    <source>
        <dbReference type="ARBA" id="ARBA00022490"/>
    </source>
</evidence>
<feature type="domain" description="RNA polymerase sigma-70" evidence="9">
    <location>
        <begin position="361"/>
        <end position="387"/>
    </location>
</feature>
<dbReference type="HAMAP" id="MF_00963">
    <property type="entry name" value="Sigma70_RpoD_SigA"/>
    <property type="match status" value="1"/>
</dbReference>
<dbReference type="InterPro" id="IPR012760">
    <property type="entry name" value="RNA_pol_sigma_RpoD_C"/>
</dbReference>
<dbReference type="PROSITE" id="PS00715">
    <property type="entry name" value="SIGMA70_1"/>
    <property type="match status" value="1"/>
</dbReference>
<evidence type="ECO:0000313" key="11">
    <source>
        <dbReference type="Proteomes" id="UP001056164"/>
    </source>
</evidence>
<dbReference type="NCBIfam" id="TIGR02393">
    <property type="entry name" value="RpoD_Cterm"/>
    <property type="match status" value="1"/>
</dbReference>
<dbReference type="SUPFAM" id="SSF88659">
    <property type="entry name" value="Sigma3 and sigma4 domains of RNA polymerase sigma factors"/>
    <property type="match status" value="2"/>
</dbReference>
<evidence type="ECO:0000256" key="2">
    <source>
        <dbReference type="ARBA" id="ARBA00023015"/>
    </source>
</evidence>
<evidence type="ECO:0000259" key="9">
    <source>
        <dbReference type="PROSITE" id="PS00716"/>
    </source>
</evidence>
<dbReference type="Proteomes" id="UP001056164">
    <property type="component" value="Chromosome"/>
</dbReference>
<dbReference type="InterPro" id="IPR009042">
    <property type="entry name" value="RNA_pol_sigma70_r1_2"/>
</dbReference>
<dbReference type="InterPro" id="IPR036388">
    <property type="entry name" value="WH-like_DNA-bd_sf"/>
</dbReference>
<dbReference type="InterPro" id="IPR007127">
    <property type="entry name" value="RNA_pol_sigma_70_r1_1"/>
</dbReference>
<keyword evidence="3 6" id="KW-0731">Sigma factor</keyword>
<dbReference type="PRINTS" id="PR00046">
    <property type="entry name" value="SIGMA70FCT"/>
</dbReference>
<dbReference type="Gene3D" id="1.10.10.10">
    <property type="entry name" value="Winged helix-like DNA-binding domain superfamily/Winged helix DNA-binding domain"/>
    <property type="match status" value="2"/>
</dbReference>
<feature type="domain" description="RNA polymerase sigma-70" evidence="8">
    <location>
        <begin position="192"/>
        <end position="205"/>
    </location>
</feature>
<dbReference type="CDD" id="cd06171">
    <property type="entry name" value="Sigma70_r4"/>
    <property type="match status" value="1"/>
</dbReference>
<dbReference type="Pfam" id="PF04539">
    <property type="entry name" value="Sigma70_r3"/>
    <property type="match status" value="1"/>
</dbReference>
<dbReference type="PANTHER" id="PTHR30603">
    <property type="entry name" value="RNA POLYMERASE SIGMA FACTOR RPO"/>
    <property type="match status" value="1"/>
</dbReference>
<dbReference type="InterPro" id="IPR013325">
    <property type="entry name" value="RNA_pol_sigma_r2"/>
</dbReference>
<name>A0ABY5BX19_9LACO</name>
<protein>
    <recommendedName>
        <fullName evidence="6">RNA polymerase sigma factor SigA</fullName>
    </recommendedName>
</protein>
<feature type="region of interest" description="Sigma-70 factor domain-4" evidence="6">
    <location>
        <begin position="336"/>
        <end position="389"/>
    </location>
</feature>
<comment type="subunit">
    <text evidence="6">Interacts transiently with the RNA polymerase catalytic core.</text>
</comment>
<evidence type="ECO:0000259" key="8">
    <source>
        <dbReference type="PROSITE" id="PS00715"/>
    </source>
</evidence>
<comment type="subcellular location">
    <subcellularLocation>
        <location evidence="6">Cytoplasm</location>
    </subcellularLocation>
</comment>
<dbReference type="InterPro" id="IPR007624">
    <property type="entry name" value="RNA_pol_sigma70_r3"/>
</dbReference>
<comment type="similarity">
    <text evidence="6">Belongs to the sigma-70 factor family. RpoD/SigA subfamily.</text>
</comment>
<evidence type="ECO:0000256" key="4">
    <source>
        <dbReference type="ARBA" id="ARBA00023125"/>
    </source>
</evidence>
<dbReference type="InterPro" id="IPR014284">
    <property type="entry name" value="RNA_pol_sigma-70_dom"/>
</dbReference>
<reference evidence="10" key="1">
    <citation type="submission" date="2022-05" db="EMBL/GenBank/DDBJ databases">
        <authorList>
            <person name="Oliphant S.A."/>
            <person name="Watson-Haigh N.S."/>
            <person name="Sumby K.M."/>
            <person name="Gardner J.M."/>
            <person name="Jiranek V."/>
        </authorList>
    </citation>
    <scope>NUCLEOTIDE SEQUENCE</scope>
    <source>
        <strain evidence="10">KI4_A6</strain>
    </source>
</reference>
<evidence type="ECO:0000313" key="10">
    <source>
        <dbReference type="EMBL" id="USS91040.1"/>
    </source>
</evidence>
<dbReference type="NCBIfam" id="TIGR02937">
    <property type="entry name" value="sigma70-ECF"/>
    <property type="match status" value="1"/>
</dbReference>
<evidence type="ECO:0000256" key="7">
    <source>
        <dbReference type="SAM" id="MobiDB-lite"/>
    </source>
</evidence>
<dbReference type="Pfam" id="PF00140">
    <property type="entry name" value="Sigma70_r1_2"/>
    <property type="match status" value="1"/>
</dbReference>
<dbReference type="PROSITE" id="PS00716">
    <property type="entry name" value="SIGMA70_2"/>
    <property type="match status" value="1"/>
</dbReference>
<accession>A0ABY5BX19</accession>
<evidence type="ECO:0000256" key="6">
    <source>
        <dbReference type="HAMAP-Rule" id="MF_00963"/>
    </source>
</evidence>
<dbReference type="Pfam" id="PF04542">
    <property type="entry name" value="Sigma70_r2"/>
    <property type="match status" value="1"/>
</dbReference>
<dbReference type="InterPro" id="IPR050239">
    <property type="entry name" value="Sigma-70_RNA_pol_init_factors"/>
</dbReference>
<keyword evidence="1 6" id="KW-0963">Cytoplasm</keyword>
<dbReference type="InterPro" id="IPR000943">
    <property type="entry name" value="RNA_pol_sigma70"/>
</dbReference>
<sequence length="401" mass="45964">MAERKAQKKAELKKSTPEAKSKHAAKQAELKQELKKDFDKDGYHKVYQALVKKYKKIGHITYTVLEEEMQVPFDLKKKQMDELMENVEDDGISIVDENGEPDPRALDAAKKVTQKELKNASSSQGVKINDPVRMYLKEIGRVPLLTADEEVQLALRIEAGDEEAKQELAEANLRLVVSIAKRYVGRGMQFLDLIQEGNMGLMKAVEKFDYRKGFKFSTYATWWIRQAITRAIADQARTIRIPVHMVETINKLIRVQRQLLQDLGREPLPIEIGAEMDMPTSKVRNILKISQEPVSLETPIGEEDDSHLGDFIEDKEATSPEDHASYELLKEQLEGVLDTLTDREENVLRLRFGLDDGRTRTLEEVGKVFGVTRERIRQIEAKALRKLRHPSRSKQLKDFLD</sequence>
<organism evidence="10 11">
    <name type="scientific">Fructilactobacillus carniphilus</name>
    <dbReference type="NCBI Taxonomy" id="2940297"/>
    <lineage>
        <taxon>Bacteria</taxon>
        <taxon>Bacillati</taxon>
        <taxon>Bacillota</taxon>
        <taxon>Bacilli</taxon>
        <taxon>Lactobacillales</taxon>
        <taxon>Lactobacillaceae</taxon>
        <taxon>Fructilactobacillus</taxon>
    </lineage>
</organism>
<gene>
    <name evidence="10" type="primary">rpoD</name>
    <name evidence="6" type="synonym">sigA</name>
    <name evidence="10" type="ORF">M3M37_02190</name>
</gene>
<dbReference type="Gene3D" id="1.10.601.10">
    <property type="entry name" value="RNA Polymerase Primary Sigma Factor"/>
    <property type="match status" value="2"/>
</dbReference>
<dbReference type="PANTHER" id="PTHR30603:SF60">
    <property type="entry name" value="RNA POLYMERASE SIGMA FACTOR RPOD"/>
    <property type="match status" value="1"/>
</dbReference>
<comment type="function">
    <text evidence="6">Sigma factors are initiation factors that promote the attachment of RNA polymerase to specific initiation sites and are then released. This sigma factor is the primary sigma factor during exponential growth.</text>
</comment>
<dbReference type="Gene3D" id="1.10.220.120">
    <property type="entry name" value="Sigma-70 factor, region 1.1"/>
    <property type="match status" value="1"/>
</dbReference>
<evidence type="ECO:0000256" key="3">
    <source>
        <dbReference type="ARBA" id="ARBA00023082"/>
    </source>
</evidence>
<proteinExistence type="inferred from homology"/>
<dbReference type="InterPro" id="IPR028630">
    <property type="entry name" value="Sigma70_RpoD"/>
</dbReference>
<feature type="region of interest" description="Sigma-70 factor domain-2" evidence="6">
    <location>
        <begin position="168"/>
        <end position="238"/>
    </location>
</feature>
<dbReference type="InterPro" id="IPR013324">
    <property type="entry name" value="RNA_pol_sigma_r3/r4-like"/>
</dbReference>
<feature type="region of interest" description="Disordered" evidence="7">
    <location>
        <begin position="1"/>
        <end position="30"/>
    </location>
</feature>
<feature type="short sequence motif" description="Interaction with polymerase core subunit RpoC" evidence="6">
    <location>
        <begin position="192"/>
        <end position="195"/>
    </location>
</feature>